<dbReference type="InterPro" id="IPR051447">
    <property type="entry name" value="Lipoprotein-release_system"/>
</dbReference>
<dbReference type="NCBIfam" id="TIGR02212">
    <property type="entry name" value="lolCE"/>
    <property type="match status" value="1"/>
</dbReference>
<evidence type="ECO:0000256" key="4">
    <source>
        <dbReference type="ARBA" id="ARBA00022475"/>
    </source>
</evidence>
<dbReference type="Pfam" id="PF02687">
    <property type="entry name" value="FtsX"/>
    <property type="match status" value="1"/>
</dbReference>
<comment type="caution">
    <text evidence="11">The sequence shown here is derived from an EMBL/GenBank/DDBJ whole genome shotgun (WGS) entry which is preliminary data.</text>
</comment>
<evidence type="ECO:0000256" key="6">
    <source>
        <dbReference type="ARBA" id="ARBA00022989"/>
    </source>
</evidence>
<keyword evidence="5 8" id="KW-0812">Transmembrane</keyword>
<reference evidence="12" key="1">
    <citation type="journal article" date="2019" name="Int. J. Syst. Evol. Microbiol.">
        <title>The Global Catalogue of Microorganisms (GCM) 10K type strain sequencing project: providing services to taxonomists for standard genome sequencing and annotation.</title>
        <authorList>
            <consortium name="The Broad Institute Genomics Platform"/>
            <consortium name="The Broad Institute Genome Sequencing Center for Infectious Disease"/>
            <person name="Wu L."/>
            <person name="Ma J."/>
        </authorList>
    </citation>
    <scope>NUCLEOTIDE SEQUENCE [LARGE SCALE GENOMIC DNA]</scope>
    <source>
        <strain evidence="12">CGMCC 1.15922</strain>
    </source>
</reference>
<evidence type="ECO:0000256" key="2">
    <source>
        <dbReference type="ARBA" id="ARBA00005236"/>
    </source>
</evidence>
<dbReference type="InterPro" id="IPR011925">
    <property type="entry name" value="LolCE_TM"/>
</dbReference>
<feature type="domain" description="ABC3 transporter permease C-terminal" evidence="9">
    <location>
        <begin position="278"/>
        <end position="411"/>
    </location>
</feature>
<dbReference type="Proteomes" id="UP000626370">
    <property type="component" value="Unassembled WGS sequence"/>
</dbReference>
<dbReference type="NCBIfam" id="NF008357">
    <property type="entry name" value="PRK11146.1"/>
    <property type="match status" value="1"/>
</dbReference>
<keyword evidence="6 8" id="KW-1133">Transmembrane helix</keyword>
<dbReference type="InterPro" id="IPR003838">
    <property type="entry name" value="ABC3_permease_C"/>
</dbReference>
<feature type="transmembrane region" description="Helical" evidence="8">
    <location>
        <begin position="320"/>
        <end position="347"/>
    </location>
</feature>
<evidence type="ECO:0000256" key="5">
    <source>
        <dbReference type="ARBA" id="ARBA00022692"/>
    </source>
</evidence>
<protein>
    <submittedName>
        <fullName evidence="11">Transporter</fullName>
    </submittedName>
</protein>
<comment type="similarity">
    <text evidence="2">Belongs to the ABC-4 integral membrane protein family. LolC/E subfamily.</text>
</comment>
<evidence type="ECO:0000259" key="9">
    <source>
        <dbReference type="Pfam" id="PF02687"/>
    </source>
</evidence>
<evidence type="ECO:0000313" key="11">
    <source>
        <dbReference type="EMBL" id="GHE76877.1"/>
    </source>
</evidence>
<proteinExistence type="inferred from homology"/>
<accession>A0ABQ3IG64</accession>
<dbReference type="EMBL" id="BNAH01000001">
    <property type="protein sequence ID" value="GHE76877.1"/>
    <property type="molecule type" value="Genomic_DNA"/>
</dbReference>
<keyword evidence="3" id="KW-0813">Transport</keyword>
<organism evidence="11 12">
    <name type="scientific">Thalassotalea profundi</name>
    <dbReference type="NCBI Taxonomy" id="2036687"/>
    <lineage>
        <taxon>Bacteria</taxon>
        <taxon>Pseudomonadati</taxon>
        <taxon>Pseudomonadota</taxon>
        <taxon>Gammaproteobacteria</taxon>
        <taxon>Alteromonadales</taxon>
        <taxon>Colwelliaceae</taxon>
        <taxon>Thalassotalea</taxon>
    </lineage>
</organism>
<sequence>MFNSLSLFLGIRYIKSRQKNGFASFISASSTIGIALGVTVLIVVLSAMNGFERALAKHLLSVVPHTELIGVNEPMKNWQKEAQVIGQHPDVLAIAPIIKIQGMMQKKDQLKGVELRGVNIELEQQVSAIKQYVTEGKWQDLSNENAVIIGSGIAKKLNLTVGDQVQILLPNNNPQQDLAQQFASPIKRYLNVVAIFNFGGVIDQSQSYISLKLAQDLMNYNDGQVQGLRLTVNDVFNAPRIARQAAVKTDHYLYIYDWTHVHGSLFNDIQLVRMVMYIVLVLVIAVASFNIVSTLIMVVNEKKGDIAILKTMGASHYTIMLTFVLQGVMNGVVGCVVGGMLGCYLALNLTNIISFIETSFQTKFLSSDIYFIDFLPSHLESQDVISTLVIALLLSLVATIYPAWRATKIEPAQVLGQM</sequence>
<name>A0ABQ3IG64_9GAMM</name>
<evidence type="ECO:0000256" key="1">
    <source>
        <dbReference type="ARBA" id="ARBA00004651"/>
    </source>
</evidence>
<dbReference type="RefSeq" id="WP_189376071.1">
    <property type="nucleotide sequence ID" value="NZ_BNAH01000001.1"/>
</dbReference>
<dbReference type="InterPro" id="IPR025857">
    <property type="entry name" value="MacB_PCD"/>
</dbReference>
<feature type="transmembrane region" description="Helical" evidence="8">
    <location>
        <begin position="384"/>
        <end position="404"/>
    </location>
</feature>
<evidence type="ECO:0000313" key="12">
    <source>
        <dbReference type="Proteomes" id="UP000626370"/>
    </source>
</evidence>
<keyword evidence="7 8" id="KW-0472">Membrane</keyword>
<comment type="subcellular location">
    <subcellularLocation>
        <location evidence="1">Cell membrane</location>
        <topology evidence="1">Multi-pass membrane protein</topology>
    </subcellularLocation>
</comment>
<feature type="transmembrane region" description="Helical" evidence="8">
    <location>
        <begin position="21"/>
        <end position="48"/>
    </location>
</feature>
<dbReference type="Pfam" id="PF12704">
    <property type="entry name" value="MacB_PCD"/>
    <property type="match status" value="1"/>
</dbReference>
<feature type="domain" description="MacB-like periplasmic core" evidence="10">
    <location>
        <begin position="29"/>
        <end position="242"/>
    </location>
</feature>
<dbReference type="PANTHER" id="PTHR30489">
    <property type="entry name" value="LIPOPROTEIN-RELEASING SYSTEM TRANSMEMBRANE PROTEIN LOLE"/>
    <property type="match status" value="1"/>
</dbReference>
<keyword evidence="12" id="KW-1185">Reference proteome</keyword>
<evidence type="ECO:0000256" key="3">
    <source>
        <dbReference type="ARBA" id="ARBA00022448"/>
    </source>
</evidence>
<feature type="transmembrane region" description="Helical" evidence="8">
    <location>
        <begin position="274"/>
        <end position="299"/>
    </location>
</feature>
<keyword evidence="4" id="KW-1003">Cell membrane</keyword>
<dbReference type="PANTHER" id="PTHR30489:SF0">
    <property type="entry name" value="LIPOPROTEIN-RELEASING SYSTEM TRANSMEMBRANE PROTEIN LOLE"/>
    <property type="match status" value="1"/>
</dbReference>
<evidence type="ECO:0000256" key="8">
    <source>
        <dbReference type="SAM" id="Phobius"/>
    </source>
</evidence>
<evidence type="ECO:0000259" key="10">
    <source>
        <dbReference type="Pfam" id="PF12704"/>
    </source>
</evidence>
<evidence type="ECO:0000256" key="7">
    <source>
        <dbReference type="ARBA" id="ARBA00023136"/>
    </source>
</evidence>
<gene>
    <name evidence="11" type="primary">lolE</name>
    <name evidence="11" type="ORF">GCM10011501_00290</name>
</gene>